<feature type="transmembrane region" description="Helical" evidence="1">
    <location>
        <begin position="67"/>
        <end position="87"/>
    </location>
</feature>
<reference evidence="4" key="1">
    <citation type="journal article" date="2019" name="Int. J. Syst. Evol. Microbiol.">
        <title>The Global Catalogue of Microorganisms (GCM) 10K type strain sequencing project: providing services to taxonomists for standard genome sequencing and annotation.</title>
        <authorList>
            <consortium name="The Broad Institute Genomics Platform"/>
            <consortium name="The Broad Institute Genome Sequencing Center for Infectious Disease"/>
            <person name="Wu L."/>
            <person name="Ma J."/>
        </authorList>
    </citation>
    <scope>NUCLEOTIDE SEQUENCE [LARGE SCALE GENOMIC DNA]</scope>
    <source>
        <strain evidence="4">JCM 18198</strain>
    </source>
</reference>
<feature type="transmembrane region" description="Helical" evidence="1">
    <location>
        <begin position="239"/>
        <end position="258"/>
    </location>
</feature>
<organism evidence="3 4">
    <name type="scientific">Flavobacterium hankyongi</name>
    <dbReference type="NCBI Taxonomy" id="1176532"/>
    <lineage>
        <taxon>Bacteria</taxon>
        <taxon>Pseudomonadati</taxon>
        <taxon>Bacteroidota</taxon>
        <taxon>Flavobacteriia</taxon>
        <taxon>Flavobacteriales</taxon>
        <taxon>Flavobacteriaceae</taxon>
        <taxon>Flavobacterium</taxon>
    </lineage>
</organism>
<evidence type="ECO:0000259" key="2">
    <source>
        <dbReference type="Pfam" id="PF00892"/>
    </source>
</evidence>
<protein>
    <submittedName>
        <fullName evidence="3">DMT family transporter</fullName>
    </submittedName>
</protein>
<keyword evidence="1" id="KW-0472">Membrane</keyword>
<feature type="transmembrane region" description="Helical" evidence="1">
    <location>
        <begin position="93"/>
        <end position="113"/>
    </location>
</feature>
<evidence type="ECO:0000313" key="4">
    <source>
        <dbReference type="Proteomes" id="UP001500141"/>
    </source>
</evidence>
<feature type="domain" description="EamA" evidence="2">
    <location>
        <begin position="147"/>
        <end position="284"/>
    </location>
</feature>
<feature type="transmembrane region" description="Helical" evidence="1">
    <location>
        <begin position="38"/>
        <end position="55"/>
    </location>
</feature>
<evidence type="ECO:0000313" key="3">
    <source>
        <dbReference type="EMBL" id="GAA4772663.1"/>
    </source>
</evidence>
<keyword evidence="1" id="KW-1133">Transmembrane helix</keyword>
<feature type="domain" description="EamA" evidence="2">
    <location>
        <begin position="10"/>
        <end position="138"/>
    </location>
</feature>
<feature type="transmembrane region" description="Helical" evidence="1">
    <location>
        <begin position="144"/>
        <end position="164"/>
    </location>
</feature>
<dbReference type="PANTHER" id="PTHR22911:SF79">
    <property type="entry name" value="MOBA-LIKE NTP TRANSFERASE DOMAIN-CONTAINING PROTEIN"/>
    <property type="match status" value="1"/>
</dbReference>
<evidence type="ECO:0000256" key="1">
    <source>
        <dbReference type="SAM" id="Phobius"/>
    </source>
</evidence>
<feature type="transmembrane region" description="Helical" evidence="1">
    <location>
        <begin position="120"/>
        <end position="138"/>
    </location>
</feature>
<dbReference type="Proteomes" id="UP001500141">
    <property type="component" value="Unassembled WGS sequence"/>
</dbReference>
<sequence length="292" mass="33092">MPNDKNLNSYLLLHLIVFIWGFTAVLGALISLEALSLVWYRMLFASVFIYAYILFKKIPLQLPLRTIMIFLLAGLVIAMHWYTFFAAIKVSNISVTLACLSTGAFFTSILEPIFYKRKIIPYEVVFGLFVIIGLYIIFNVKGNYIEGIILALTSAFLSASFSIINGKFAKKYDPTVISFYEIFGGVIFFSIFILFKGAFSVEFFQLTLNDFIWMLVLSSICTAYAFIASVGVMKYLSPYTVMLTINLEPIYGIILALIVFNEKEKMSPQFYIGAFIILATVILNGVFKNRNK</sequence>
<dbReference type="EMBL" id="BAABIP010000018">
    <property type="protein sequence ID" value="GAA4772663.1"/>
    <property type="molecule type" value="Genomic_DNA"/>
</dbReference>
<comment type="caution">
    <text evidence="3">The sequence shown here is derived from an EMBL/GenBank/DDBJ whole genome shotgun (WGS) entry which is preliminary data.</text>
</comment>
<gene>
    <name evidence="3" type="ORF">GCM10023230_23930</name>
</gene>
<dbReference type="InterPro" id="IPR037185">
    <property type="entry name" value="EmrE-like"/>
</dbReference>
<proteinExistence type="predicted"/>
<dbReference type="InterPro" id="IPR000620">
    <property type="entry name" value="EamA_dom"/>
</dbReference>
<feature type="transmembrane region" description="Helical" evidence="1">
    <location>
        <begin position="270"/>
        <end position="287"/>
    </location>
</feature>
<dbReference type="PANTHER" id="PTHR22911">
    <property type="entry name" value="ACYL-MALONYL CONDENSING ENZYME-RELATED"/>
    <property type="match status" value="1"/>
</dbReference>
<name>A0ABP9A333_9FLAO</name>
<accession>A0ABP9A333</accession>
<dbReference type="RefSeq" id="WP_264544744.1">
    <property type="nucleotide sequence ID" value="NZ_BAABIP010000018.1"/>
</dbReference>
<feature type="transmembrane region" description="Helical" evidence="1">
    <location>
        <begin position="12"/>
        <end position="32"/>
    </location>
</feature>
<keyword evidence="1" id="KW-0812">Transmembrane</keyword>
<keyword evidence="4" id="KW-1185">Reference proteome</keyword>
<feature type="transmembrane region" description="Helical" evidence="1">
    <location>
        <begin position="176"/>
        <end position="199"/>
    </location>
</feature>
<dbReference type="Pfam" id="PF00892">
    <property type="entry name" value="EamA"/>
    <property type="match status" value="2"/>
</dbReference>
<dbReference type="SUPFAM" id="SSF103481">
    <property type="entry name" value="Multidrug resistance efflux transporter EmrE"/>
    <property type="match status" value="2"/>
</dbReference>
<feature type="transmembrane region" description="Helical" evidence="1">
    <location>
        <begin position="211"/>
        <end position="232"/>
    </location>
</feature>